<dbReference type="InterPro" id="IPR005467">
    <property type="entry name" value="His_kinase_dom"/>
</dbReference>
<dbReference type="Proteomes" id="UP000283255">
    <property type="component" value="Unassembled WGS sequence"/>
</dbReference>
<feature type="modified residue" description="4-aspartylphosphate" evidence="2">
    <location>
        <position position="59"/>
    </location>
</feature>
<dbReference type="Gene3D" id="1.10.287.130">
    <property type="match status" value="1"/>
</dbReference>
<dbReference type="Pfam" id="PF02518">
    <property type="entry name" value="HATPase_c"/>
    <property type="match status" value="1"/>
</dbReference>
<dbReference type="PROSITE" id="PS50109">
    <property type="entry name" value="HIS_KIN"/>
    <property type="match status" value="1"/>
</dbReference>
<protein>
    <submittedName>
        <fullName evidence="5">Response regulator</fullName>
    </submittedName>
</protein>
<dbReference type="RefSeq" id="WP_119910774.1">
    <property type="nucleotide sequence ID" value="NZ_QZCH01000012.1"/>
</dbReference>
<evidence type="ECO:0000313" key="6">
    <source>
        <dbReference type="Proteomes" id="UP000283255"/>
    </source>
</evidence>
<dbReference type="PROSITE" id="PS50110">
    <property type="entry name" value="RESPONSE_REGULATORY"/>
    <property type="match status" value="2"/>
</dbReference>
<dbReference type="SUPFAM" id="SSF47384">
    <property type="entry name" value="Homodimeric domain of signal transducing histidine kinase"/>
    <property type="match status" value="1"/>
</dbReference>
<dbReference type="SMART" id="SM00448">
    <property type="entry name" value="REC"/>
    <property type="match status" value="2"/>
</dbReference>
<proteinExistence type="predicted"/>
<sequence>MADSQWETRFLVVDDFSPMREALRSCLVSIGFSNVMVSPDGRDALNRLEEGRVDVIISDWNMPKIDGLTLLQKVREHHHWQNKPFLMISGDPSEKNIREALDAGVDGFIIKPFTANFIKEKILKLFKDDKLIKHIVRQKAKKPEAFQADADKPAEKPKDTTPIILIVDDVPENIELISNIVREDNFKVKATTKPLKVLGLAKKQPQPNLILLDIMMPEKNGIEVCELLKRDPETAHIPVIFLSAQADSRFIAKGLEVGAVDYVTKPVSPPVLRARVKNHLKIAGNMEVLKQQVETLAENEKLREEVERLTHHDVKNPLSAILSLASDVSADKRLPAALSNKLGLIESSVYHINSILGRSVSLYQMETGTYQVVPETVNLLEVAESTSNELSAFSAENKVKIVIDPVEEPMLIIGEKLLCHSMLVNLLKNAVEAAPAGSIVSTILKRAEQDVMITVKNAGVIPQKIRGQFFEKYVTAGKAEGTGLGTYSARLMAEQQKGSIQFDIENEQYTLITVTLPALS</sequence>
<evidence type="ECO:0000313" key="5">
    <source>
        <dbReference type="EMBL" id="RJG47621.1"/>
    </source>
</evidence>
<feature type="domain" description="Histidine kinase" evidence="3">
    <location>
        <begin position="309"/>
        <end position="520"/>
    </location>
</feature>
<evidence type="ECO:0000259" key="3">
    <source>
        <dbReference type="PROSITE" id="PS50109"/>
    </source>
</evidence>
<dbReference type="InterPro" id="IPR036890">
    <property type="entry name" value="HATPase_C_sf"/>
</dbReference>
<dbReference type="SMART" id="SM00387">
    <property type="entry name" value="HATPase_c"/>
    <property type="match status" value="1"/>
</dbReference>
<dbReference type="InterPro" id="IPR001789">
    <property type="entry name" value="Sig_transdc_resp-reg_receiver"/>
</dbReference>
<feature type="modified residue" description="4-aspartylphosphate" evidence="2">
    <location>
        <position position="213"/>
    </location>
</feature>
<dbReference type="PANTHER" id="PTHR43547">
    <property type="entry name" value="TWO-COMPONENT HISTIDINE KINASE"/>
    <property type="match status" value="1"/>
</dbReference>
<keyword evidence="6" id="KW-1185">Reference proteome</keyword>
<dbReference type="OrthoDB" id="8874570at2"/>
<dbReference type="InterPro" id="IPR036097">
    <property type="entry name" value="HisK_dim/P_sf"/>
</dbReference>
<gene>
    <name evidence="5" type="ORF">D1Z90_10840</name>
</gene>
<feature type="domain" description="Response regulatory" evidence="4">
    <location>
        <begin position="163"/>
        <end position="280"/>
    </location>
</feature>
<accession>A0A418YEU1</accession>
<organism evidence="5 6">
    <name type="scientific">Motilimonas pumila</name>
    <dbReference type="NCBI Taxonomy" id="2303987"/>
    <lineage>
        <taxon>Bacteria</taxon>
        <taxon>Pseudomonadati</taxon>
        <taxon>Pseudomonadota</taxon>
        <taxon>Gammaproteobacteria</taxon>
        <taxon>Alteromonadales</taxon>
        <taxon>Alteromonadales genera incertae sedis</taxon>
        <taxon>Motilimonas</taxon>
    </lineage>
</organism>
<reference evidence="5 6" key="2">
    <citation type="submission" date="2019-01" db="EMBL/GenBank/DDBJ databases">
        <title>Motilimonas pumilus sp. nov., isolated from the gut of sea cucumber (Apostichopus japonicus).</title>
        <authorList>
            <person name="Wang F.-Q."/>
            <person name="Ren L.-H."/>
            <person name="Lin Y.-W."/>
            <person name="Sun G.-H."/>
            <person name="Du Z.-J."/>
            <person name="Zhao J.-X."/>
            <person name="Liu X.-J."/>
            <person name="Liu L.-J."/>
        </authorList>
    </citation>
    <scope>NUCLEOTIDE SEQUENCE [LARGE SCALE GENOMIC DNA]</scope>
    <source>
        <strain evidence="5 6">PLHSC7-2</strain>
    </source>
</reference>
<evidence type="ECO:0000256" key="2">
    <source>
        <dbReference type="PROSITE-ProRule" id="PRU00169"/>
    </source>
</evidence>
<dbReference type="AlphaFoldDB" id="A0A418YEU1"/>
<dbReference type="InterPro" id="IPR011006">
    <property type="entry name" value="CheY-like_superfamily"/>
</dbReference>
<dbReference type="PANTHER" id="PTHR43547:SF2">
    <property type="entry name" value="HYBRID SIGNAL TRANSDUCTION HISTIDINE KINASE C"/>
    <property type="match status" value="1"/>
</dbReference>
<name>A0A418YEU1_9GAMM</name>
<dbReference type="GO" id="GO:0000155">
    <property type="term" value="F:phosphorelay sensor kinase activity"/>
    <property type="evidence" value="ECO:0007669"/>
    <property type="project" value="InterPro"/>
</dbReference>
<keyword evidence="1 2" id="KW-0597">Phosphoprotein</keyword>
<dbReference type="SUPFAM" id="SSF55874">
    <property type="entry name" value="ATPase domain of HSP90 chaperone/DNA topoisomerase II/histidine kinase"/>
    <property type="match status" value="1"/>
</dbReference>
<dbReference type="Gene3D" id="3.30.565.10">
    <property type="entry name" value="Histidine kinase-like ATPase, C-terminal domain"/>
    <property type="match status" value="1"/>
</dbReference>
<dbReference type="Gene3D" id="3.40.50.2300">
    <property type="match status" value="2"/>
</dbReference>
<dbReference type="Pfam" id="PF00072">
    <property type="entry name" value="Response_reg"/>
    <property type="match status" value="2"/>
</dbReference>
<feature type="domain" description="Response regulatory" evidence="4">
    <location>
        <begin position="9"/>
        <end position="126"/>
    </location>
</feature>
<comment type="caution">
    <text evidence="5">The sequence shown here is derived from an EMBL/GenBank/DDBJ whole genome shotgun (WGS) entry which is preliminary data.</text>
</comment>
<reference evidence="5 6" key="1">
    <citation type="submission" date="2018-09" db="EMBL/GenBank/DDBJ databases">
        <authorList>
            <person name="Wang F."/>
        </authorList>
    </citation>
    <scope>NUCLEOTIDE SEQUENCE [LARGE SCALE GENOMIC DNA]</scope>
    <source>
        <strain evidence="5 6">PLHSC7-2</strain>
    </source>
</reference>
<evidence type="ECO:0000259" key="4">
    <source>
        <dbReference type="PROSITE" id="PS50110"/>
    </source>
</evidence>
<evidence type="ECO:0000256" key="1">
    <source>
        <dbReference type="ARBA" id="ARBA00022553"/>
    </source>
</evidence>
<dbReference type="SUPFAM" id="SSF52172">
    <property type="entry name" value="CheY-like"/>
    <property type="match status" value="2"/>
</dbReference>
<dbReference type="EMBL" id="QZCH01000012">
    <property type="protein sequence ID" value="RJG47621.1"/>
    <property type="molecule type" value="Genomic_DNA"/>
</dbReference>
<dbReference type="InterPro" id="IPR003594">
    <property type="entry name" value="HATPase_dom"/>
</dbReference>